<feature type="domain" description="HTH tetR-type" evidence="3">
    <location>
        <begin position="33"/>
        <end position="94"/>
    </location>
</feature>
<dbReference type="InterPro" id="IPR009057">
    <property type="entry name" value="Homeodomain-like_sf"/>
</dbReference>
<dbReference type="EMBL" id="FOEE01000020">
    <property type="protein sequence ID" value="SEP27226.1"/>
    <property type="molecule type" value="Genomic_DNA"/>
</dbReference>
<dbReference type="Pfam" id="PF00440">
    <property type="entry name" value="TetR_N"/>
    <property type="match status" value="1"/>
</dbReference>
<proteinExistence type="predicted"/>
<evidence type="ECO:0000256" key="2">
    <source>
        <dbReference type="PROSITE-ProRule" id="PRU00335"/>
    </source>
</evidence>
<dbReference type="SUPFAM" id="SSF46689">
    <property type="entry name" value="Homeodomain-like"/>
    <property type="match status" value="1"/>
</dbReference>
<dbReference type="PROSITE" id="PS50977">
    <property type="entry name" value="HTH_TETR_2"/>
    <property type="match status" value="1"/>
</dbReference>
<organism evidence="4 5">
    <name type="scientific">Trujillonella endophytica</name>
    <dbReference type="NCBI Taxonomy" id="673521"/>
    <lineage>
        <taxon>Bacteria</taxon>
        <taxon>Bacillati</taxon>
        <taxon>Actinomycetota</taxon>
        <taxon>Actinomycetes</taxon>
        <taxon>Geodermatophilales</taxon>
        <taxon>Geodermatophilaceae</taxon>
        <taxon>Trujillonella</taxon>
    </lineage>
</organism>
<evidence type="ECO:0000313" key="4">
    <source>
        <dbReference type="EMBL" id="SEP27226.1"/>
    </source>
</evidence>
<dbReference type="Proteomes" id="UP000198960">
    <property type="component" value="Unassembled WGS sequence"/>
</dbReference>
<dbReference type="GO" id="GO:0003677">
    <property type="term" value="F:DNA binding"/>
    <property type="evidence" value="ECO:0007669"/>
    <property type="project" value="UniProtKB-UniRule"/>
</dbReference>
<dbReference type="OrthoDB" id="3469831at2"/>
<sequence length="221" mass="23452">MTDPGAGPVEPADDVVVERLVERALASRGAAYQDEIRRLMDAGLAVMVRGGAAAAPRVADIVAEAKVSNETFYRYFPTKGALMAAVLDAGTERLRSYLTHHMAKEQTPEGRIRRWVDGIFTQTREDLGTVARAVLVNASISGSGAPAGRHFATTTLAALLHEPFAALGNPDPAMASMLAAHGTLGIMADHVDAGTRPSDEQRERITGFCIATARAWATPSD</sequence>
<evidence type="ECO:0000256" key="1">
    <source>
        <dbReference type="ARBA" id="ARBA00023125"/>
    </source>
</evidence>
<dbReference type="Gene3D" id="1.10.357.10">
    <property type="entry name" value="Tetracycline Repressor, domain 2"/>
    <property type="match status" value="1"/>
</dbReference>
<evidence type="ECO:0000259" key="3">
    <source>
        <dbReference type="PROSITE" id="PS50977"/>
    </source>
</evidence>
<dbReference type="InterPro" id="IPR001647">
    <property type="entry name" value="HTH_TetR"/>
</dbReference>
<reference evidence="5" key="1">
    <citation type="submission" date="2016-10" db="EMBL/GenBank/DDBJ databases">
        <authorList>
            <person name="Varghese N."/>
            <person name="Submissions S."/>
        </authorList>
    </citation>
    <scope>NUCLEOTIDE SEQUENCE [LARGE SCALE GENOMIC DNA]</scope>
    <source>
        <strain evidence="5">DSM 45413</strain>
    </source>
</reference>
<dbReference type="AlphaFoldDB" id="A0A1H8WHV5"/>
<evidence type="ECO:0000313" key="5">
    <source>
        <dbReference type="Proteomes" id="UP000198960"/>
    </source>
</evidence>
<protein>
    <submittedName>
        <fullName evidence="4">Transcriptional regulator, TetR family</fullName>
    </submittedName>
</protein>
<dbReference type="RefSeq" id="WP_091949027.1">
    <property type="nucleotide sequence ID" value="NZ_FOEE01000020.1"/>
</dbReference>
<accession>A0A1H8WHV5</accession>
<name>A0A1H8WHV5_9ACTN</name>
<dbReference type="STRING" id="673521.SAMN05660991_04435"/>
<keyword evidence="1 2" id="KW-0238">DNA-binding</keyword>
<feature type="DNA-binding region" description="H-T-H motif" evidence="2">
    <location>
        <begin position="57"/>
        <end position="76"/>
    </location>
</feature>
<gene>
    <name evidence="4" type="ORF">SAMN05660991_04435</name>
</gene>
<keyword evidence="5" id="KW-1185">Reference proteome</keyword>